<keyword evidence="3" id="KW-1185">Reference proteome</keyword>
<dbReference type="Proteomes" id="UP000632740">
    <property type="component" value="Unassembled WGS sequence"/>
</dbReference>
<evidence type="ECO:0008006" key="4">
    <source>
        <dbReference type="Google" id="ProtNLM"/>
    </source>
</evidence>
<proteinExistence type="predicted"/>
<feature type="signal peptide" evidence="1">
    <location>
        <begin position="1"/>
        <end position="24"/>
    </location>
</feature>
<name>A0A919P820_9CELL</name>
<evidence type="ECO:0000256" key="1">
    <source>
        <dbReference type="SAM" id="SignalP"/>
    </source>
</evidence>
<organism evidence="2 3">
    <name type="scientific">Cellulomonas chitinilytica</name>
    <dbReference type="NCBI Taxonomy" id="398759"/>
    <lineage>
        <taxon>Bacteria</taxon>
        <taxon>Bacillati</taxon>
        <taxon>Actinomycetota</taxon>
        <taxon>Actinomycetes</taxon>
        <taxon>Micrococcales</taxon>
        <taxon>Cellulomonadaceae</taxon>
        <taxon>Cellulomonas</taxon>
    </lineage>
</organism>
<keyword evidence="1" id="KW-0732">Signal</keyword>
<dbReference type="AlphaFoldDB" id="A0A919P820"/>
<reference evidence="2" key="1">
    <citation type="submission" date="2021-01" db="EMBL/GenBank/DDBJ databases">
        <title>Whole genome shotgun sequence of Cellulomonas chitinilytica NBRC 110799.</title>
        <authorList>
            <person name="Komaki H."/>
            <person name="Tamura T."/>
        </authorList>
    </citation>
    <scope>NUCLEOTIDE SEQUENCE</scope>
    <source>
        <strain evidence="2">NBRC 110799</strain>
    </source>
</reference>
<feature type="chain" id="PRO_5036791138" description="Secreted protein" evidence="1">
    <location>
        <begin position="25"/>
        <end position="145"/>
    </location>
</feature>
<accession>A0A919P820</accession>
<sequence length="145" mass="15588">MKRAFSILAATALCVSLFSIDANADSAQPYLGWTEKLQGPCGTANTVKYVGTVSFSDPATHSVTRYKTVTSNEYGNIQTIEYTQNGVTAASVYSGCAPGEGLIKRYNPTAYKHRAIYNNYYCGAASCQYAYTVYGTWVAGVGSPQ</sequence>
<dbReference type="EMBL" id="BONK01000015">
    <property type="protein sequence ID" value="GIG22984.1"/>
    <property type="molecule type" value="Genomic_DNA"/>
</dbReference>
<gene>
    <name evidence="2" type="ORF">Cch01nite_37080</name>
</gene>
<protein>
    <recommendedName>
        <fullName evidence="4">Secreted protein</fullName>
    </recommendedName>
</protein>
<evidence type="ECO:0000313" key="2">
    <source>
        <dbReference type="EMBL" id="GIG22984.1"/>
    </source>
</evidence>
<comment type="caution">
    <text evidence="2">The sequence shown here is derived from an EMBL/GenBank/DDBJ whole genome shotgun (WGS) entry which is preliminary data.</text>
</comment>
<evidence type="ECO:0000313" key="3">
    <source>
        <dbReference type="Proteomes" id="UP000632740"/>
    </source>
</evidence>